<evidence type="ECO:0000256" key="1">
    <source>
        <dbReference type="ARBA" id="ARBA00004123"/>
    </source>
</evidence>
<protein>
    <recommendedName>
        <fullName evidence="7">Ras-associating domain-containing protein</fullName>
    </recommendedName>
</protein>
<keyword evidence="2" id="KW-0677">Repeat</keyword>
<evidence type="ECO:0000313" key="8">
    <source>
        <dbReference type="EMBL" id="KAJ7378575.1"/>
    </source>
</evidence>
<evidence type="ECO:0000256" key="5">
    <source>
        <dbReference type="SAM" id="Coils"/>
    </source>
</evidence>
<feature type="compositionally biased region" description="Polar residues" evidence="6">
    <location>
        <begin position="459"/>
        <end position="475"/>
    </location>
</feature>
<feature type="compositionally biased region" description="Basic and acidic residues" evidence="6">
    <location>
        <begin position="433"/>
        <end position="458"/>
    </location>
</feature>
<dbReference type="PANTHER" id="PTHR24131">
    <property type="entry name" value="APOPTOSIS-STIMULATING OF P53 PROTEIN"/>
    <property type="match status" value="1"/>
</dbReference>
<dbReference type="PANTHER" id="PTHR24131:SF10">
    <property type="entry name" value="ANKYRIN-REPEAT, SH3-DOMAIN, AND PROLINE-RICH-REGION CONTAINING PROTEIN, ISOFORM B"/>
    <property type="match status" value="1"/>
</dbReference>
<dbReference type="SUPFAM" id="SSF54236">
    <property type="entry name" value="Ubiquitin-like"/>
    <property type="match status" value="1"/>
</dbReference>
<feature type="compositionally biased region" description="Polar residues" evidence="6">
    <location>
        <begin position="350"/>
        <end position="381"/>
    </location>
</feature>
<comment type="caution">
    <text evidence="8">The sequence shown here is derived from an EMBL/GenBank/DDBJ whole genome shotgun (WGS) entry which is preliminary data.</text>
</comment>
<dbReference type="InterPro" id="IPR000159">
    <property type="entry name" value="RA_dom"/>
</dbReference>
<sequence>MAGAEGRLRLKVYLDEGQRAAEIFVTPATKCRDIVQRLQRQIHESDCFLIEVWQGCERLVPDSESILSTLLEWGSDLDDVRFYLRPKEDTPSYTQVINHNHGSSSQRVNGFKEETPQSLSRDVLLGGSRVSVNDLKEFAAKQQQEIVAKERELKTRQIQLMEMKRKSQNKPQNRYIDQLSTKADEQEKRLKALRQVQDQVDTYKLSNSALAEELDNVRSLFMEKEKELAIAVVKVESLTQQLDKQRKGWSQSSPSREKTHQELELERLRKELMTRNELNHQQSVQIQSQKQLLAEKHKELFELDAQIDHYTNDLRQKRSQDNHTKQSNHRVNGSASPTGEQDFVEMDYSNLGSFSKRSNKTSNGDSKNTNSTGNAPATSGSFRGRGRNARKLETLLEVEEEISDGHASSKSSTEDLTQGPGPPRASRVTTLKSRFEADGVTEGGKRWSSRDRELRGTKDITSSTKLSNGSSNPSQRVDPEGVETPVIHARELFDLNGVHSMDEQRAKRYYSMNEFMDISSLKISLDKMLWEIPKNEIQLCNKASLKSRIRQKSNIF</sequence>
<keyword evidence="5" id="KW-0175">Coiled coil</keyword>
<feature type="region of interest" description="Disordered" evidence="6">
    <location>
        <begin position="243"/>
        <end position="262"/>
    </location>
</feature>
<accession>A0A9W9ZBS5</accession>
<evidence type="ECO:0000256" key="6">
    <source>
        <dbReference type="SAM" id="MobiDB-lite"/>
    </source>
</evidence>
<dbReference type="Pfam" id="PF21712">
    <property type="entry name" value="RASSF8-10_RA"/>
    <property type="match status" value="1"/>
</dbReference>
<feature type="coiled-coil region" evidence="5">
    <location>
        <begin position="176"/>
        <end position="227"/>
    </location>
</feature>
<keyword evidence="9" id="KW-1185">Reference proteome</keyword>
<dbReference type="Proteomes" id="UP001163046">
    <property type="component" value="Unassembled WGS sequence"/>
</dbReference>
<keyword evidence="4" id="KW-0539">Nucleus</keyword>
<feature type="compositionally biased region" description="Polar residues" evidence="6">
    <location>
        <begin position="329"/>
        <end position="339"/>
    </location>
</feature>
<dbReference type="InterPro" id="IPR029071">
    <property type="entry name" value="Ubiquitin-like_domsf"/>
</dbReference>
<dbReference type="OrthoDB" id="10038642at2759"/>
<dbReference type="GO" id="GO:0007165">
    <property type="term" value="P:signal transduction"/>
    <property type="evidence" value="ECO:0007669"/>
    <property type="project" value="InterPro"/>
</dbReference>
<reference evidence="8" key="1">
    <citation type="submission" date="2023-01" db="EMBL/GenBank/DDBJ databases">
        <title>Genome assembly of the deep-sea coral Lophelia pertusa.</title>
        <authorList>
            <person name="Herrera S."/>
            <person name="Cordes E."/>
        </authorList>
    </citation>
    <scope>NUCLEOTIDE SEQUENCE</scope>
    <source>
        <strain evidence="8">USNM1676648</strain>
        <tissue evidence="8">Polyp</tissue>
    </source>
</reference>
<evidence type="ECO:0000259" key="7">
    <source>
        <dbReference type="PROSITE" id="PS50200"/>
    </source>
</evidence>
<dbReference type="PROSITE" id="PS50200">
    <property type="entry name" value="RA"/>
    <property type="match status" value="1"/>
</dbReference>
<evidence type="ECO:0000256" key="4">
    <source>
        <dbReference type="ARBA" id="ARBA00023242"/>
    </source>
</evidence>
<dbReference type="AlphaFoldDB" id="A0A9W9ZBS5"/>
<dbReference type="GO" id="GO:0042981">
    <property type="term" value="P:regulation of apoptotic process"/>
    <property type="evidence" value="ECO:0007669"/>
    <property type="project" value="InterPro"/>
</dbReference>
<feature type="region of interest" description="Disordered" evidence="6">
    <location>
        <begin position="316"/>
        <end position="387"/>
    </location>
</feature>
<dbReference type="GO" id="GO:0002039">
    <property type="term" value="F:p53 binding"/>
    <property type="evidence" value="ECO:0007669"/>
    <property type="project" value="InterPro"/>
</dbReference>
<evidence type="ECO:0000313" key="9">
    <source>
        <dbReference type="Proteomes" id="UP001163046"/>
    </source>
</evidence>
<dbReference type="InterPro" id="IPR047163">
    <property type="entry name" value="ASPP1/2"/>
</dbReference>
<feature type="compositionally biased region" description="Polar residues" evidence="6">
    <location>
        <begin position="243"/>
        <end position="254"/>
    </location>
</feature>
<dbReference type="EMBL" id="MU826365">
    <property type="protein sequence ID" value="KAJ7378575.1"/>
    <property type="molecule type" value="Genomic_DNA"/>
</dbReference>
<feature type="region of interest" description="Disordered" evidence="6">
    <location>
        <begin position="400"/>
        <end position="480"/>
    </location>
</feature>
<feature type="domain" description="Ras-associating" evidence="7">
    <location>
        <begin position="49"/>
        <end position="89"/>
    </location>
</feature>
<feature type="compositionally biased region" description="Polar residues" evidence="6">
    <location>
        <begin position="406"/>
        <end position="416"/>
    </location>
</feature>
<organism evidence="8 9">
    <name type="scientific">Desmophyllum pertusum</name>
    <dbReference type="NCBI Taxonomy" id="174260"/>
    <lineage>
        <taxon>Eukaryota</taxon>
        <taxon>Metazoa</taxon>
        <taxon>Cnidaria</taxon>
        <taxon>Anthozoa</taxon>
        <taxon>Hexacorallia</taxon>
        <taxon>Scleractinia</taxon>
        <taxon>Caryophylliina</taxon>
        <taxon>Caryophylliidae</taxon>
        <taxon>Desmophyllum</taxon>
    </lineage>
</organism>
<keyword evidence="3" id="KW-0040">ANK repeat</keyword>
<proteinExistence type="predicted"/>
<name>A0A9W9ZBS5_9CNID</name>
<dbReference type="InterPro" id="IPR048945">
    <property type="entry name" value="RASSF8/10_RA"/>
</dbReference>
<dbReference type="GO" id="GO:0005634">
    <property type="term" value="C:nucleus"/>
    <property type="evidence" value="ECO:0007669"/>
    <property type="project" value="UniProtKB-SubCell"/>
</dbReference>
<comment type="subcellular location">
    <subcellularLocation>
        <location evidence="1">Nucleus</location>
    </subcellularLocation>
</comment>
<gene>
    <name evidence="8" type="ORF">OS493_022563</name>
</gene>
<evidence type="ECO:0000256" key="3">
    <source>
        <dbReference type="ARBA" id="ARBA00023043"/>
    </source>
</evidence>
<dbReference type="Gene3D" id="3.10.20.90">
    <property type="entry name" value="Phosphatidylinositol 3-kinase Catalytic Subunit, Chain A, domain 1"/>
    <property type="match status" value="1"/>
</dbReference>
<evidence type="ECO:0000256" key="2">
    <source>
        <dbReference type="ARBA" id="ARBA00022737"/>
    </source>
</evidence>